<proteinExistence type="predicted"/>
<dbReference type="AlphaFoldDB" id="A0A2N9VVM3"/>
<dbReference type="EMBL" id="MZMT01000037">
    <property type="protein sequence ID" value="PIO43541.1"/>
    <property type="molecule type" value="Genomic_DNA"/>
</dbReference>
<evidence type="ECO:0000313" key="1">
    <source>
        <dbReference type="EMBL" id="PIO43541.1"/>
    </source>
</evidence>
<dbReference type="Pfam" id="PF13711">
    <property type="entry name" value="DUF4160"/>
    <property type="match status" value="1"/>
</dbReference>
<organism evidence="1 2">
    <name type="scientific">Phyllobacterium zundukense</name>
    <dbReference type="NCBI Taxonomy" id="1867719"/>
    <lineage>
        <taxon>Bacteria</taxon>
        <taxon>Pseudomonadati</taxon>
        <taxon>Pseudomonadota</taxon>
        <taxon>Alphaproteobacteria</taxon>
        <taxon>Hyphomicrobiales</taxon>
        <taxon>Phyllobacteriaceae</taxon>
        <taxon>Phyllobacterium</taxon>
    </lineage>
</organism>
<dbReference type="KEGG" id="pht:BLM14_06240"/>
<accession>A0A2N9VVM3</accession>
<dbReference type="InterPro" id="IPR025427">
    <property type="entry name" value="DUF4160"/>
</dbReference>
<evidence type="ECO:0000313" key="2">
    <source>
        <dbReference type="Proteomes" id="UP000232163"/>
    </source>
</evidence>
<gene>
    <name evidence="1" type="ORF">B5P45_16625</name>
</gene>
<dbReference type="OrthoDB" id="122670at2"/>
<sequence length="79" mass="9178">MVIVYREYGLSVAIFLNDHEPPHVHVFGDRHAKIGLAGADGRPYLISHYKMKRNDVRRAIAIVNEHQIFLLAKWRDFHG</sequence>
<dbReference type="Proteomes" id="UP000232163">
    <property type="component" value="Unassembled WGS sequence"/>
</dbReference>
<dbReference type="RefSeq" id="WP_099998602.1">
    <property type="nucleotide sequence ID" value="NZ_CP017940.1"/>
</dbReference>
<evidence type="ECO:0008006" key="3">
    <source>
        <dbReference type="Google" id="ProtNLM"/>
    </source>
</evidence>
<protein>
    <recommendedName>
        <fullName evidence="3">DUF4160 domain-containing protein</fullName>
    </recommendedName>
</protein>
<name>A0A2N9VVM3_9HYPH</name>
<keyword evidence="2" id="KW-1185">Reference proteome</keyword>
<reference evidence="2" key="1">
    <citation type="journal article" date="2017" name="Int J Environ Stud">
        <title>Does the Miocene-Pliocene relict legume Oxytropis triphylla form nitrogen-fixing nodules with a combination of bacterial strains?</title>
        <authorList>
            <person name="Safronova V."/>
            <person name="Belimov A."/>
            <person name="Sazanova A."/>
            <person name="Kuznetsova I."/>
            <person name="Popova J."/>
            <person name="Andronov E."/>
            <person name="Verkhozina A."/>
            <person name="Tikhonovich I."/>
        </authorList>
    </citation>
    <scope>NUCLEOTIDE SEQUENCE [LARGE SCALE GENOMIC DNA]</scope>
    <source>
        <strain evidence="2">Tri-38</strain>
    </source>
</reference>
<comment type="caution">
    <text evidence="1">The sequence shown here is derived from an EMBL/GenBank/DDBJ whole genome shotgun (WGS) entry which is preliminary data.</text>
</comment>